<keyword evidence="2" id="KW-0560">Oxidoreductase</keyword>
<reference evidence="4 5" key="1">
    <citation type="submission" date="2019-09" db="EMBL/GenBank/DDBJ databases">
        <title>Draft genome sequences of 48 bacterial type strains from the CCUG.</title>
        <authorList>
            <person name="Tunovic T."/>
            <person name="Pineiro-Iglesias B."/>
            <person name="Unosson C."/>
            <person name="Inganas E."/>
            <person name="Ohlen M."/>
            <person name="Cardew S."/>
            <person name="Jensie-Markopoulos S."/>
            <person name="Salva-Serra F."/>
            <person name="Jaen-Luchoro D."/>
            <person name="Karlsson R."/>
            <person name="Svensson-Stadler L."/>
            <person name="Chun J."/>
            <person name="Moore E."/>
        </authorList>
    </citation>
    <scope>NUCLEOTIDE SEQUENCE [LARGE SCALE GENOMIC DNA]</scope>
    <source>
        <strain evidence="4 5">CCUG 48643</strain>
    </source>
</reference>
<dbReference type="Proteomes" id="UP000423756">
    <property type="component" value="Unassembled WGS sequence"/>
</dbReference>
<dbReference type="InterPro" id="IPR020843">
    <property type="entry name" value="ER"/>
</dbReference>
<name>A0A7V7NXS0_9VIBR</name>
<organism evidence="4 5">
    <name type="scientific">Vibrio chagasii</name>
    <dbReference type="NCBI Taxonomy" id="170679"/>
    <lineage>
        <taxon>Bacteria</taxon>
        <taxon>Pseudomonadati</taxon>
        <taxon>Pseudomonadota</taxon>
        <taxon>Gammaproteobacteria</taxon>
        <taxon>Vibrionales</taxon>
        <taxon>Vibrionaceae</taxon>
        <taxon>Vibrio</taxon>
    </lineage>
</organism>
<feature type="domain" description="Enoyl reductase (ER)" evidence="3">
    <location>
        <begin position="16"/>
        <end position="326"/>
    </location>
</feature>
<dbReference type="PANTHER" id="PTHR48106:SF18">
    <property type="entry name" value="QUINONE OXIDOREDUCTASE PIG3"/>
    <property type="match status" value="1"/>
</dbReference>
<dbReference type="InterPro" id="IPR011032">
    <property type="entry name" value="GroES-like_sf"/>
</dbReference>
<dbReference type="AlphaFoldDB" id="A0A7V7NXS0"/>
<dbReference type="InterPro" id="IPR036291">
    <property type="entry name" value="NAD(P)-bd_dom_sf"/>
</dbReference>
<comment type="caution">
    <text evidence="4">The sequence shown here is derived from an EMBL/GenBank/DDBJ whole genome shotgun (WGS) entry which is preliminary data.</text>
</comment>
<evidence type="ECO:0000256" key="2">
    <source>
        <dbReference type="ARBA" id="ARBA00023002"/>
    </source>
</evidence>
<evidence type="ECO:0000256" key="1">
    <source>
        <dbReference type="ARBA" id="ARBA00022857"/>
    </source>
</evidence>
<dbReference type="EMBL" id="VZPX01000001">
    <property type="protein sequence ID" value="KAB0483196.1"/>
    <property type="molecule type" value="Genomic_DNA"/>
</dbReference>
<dbReference type="Gene3D" id="3.40.50.720">
    <property type="entry name" value="NAD(P)-binding Rossmann-like Domain"/>
    <property type="match status" value="1"/>
</dbReference>
<dbReference type="SUPFAM" id="SSF51735">
    <property type="entry name" value="NAD(P)-binding Rossmann-fold domains"/>
    <property type="match status" value="1"/>
</dbReference>
<dbReference type="SMART" id="SM00829">
    <property type="entry name" value="PKS_ER"/>
    <property type="match status" value="1"/>
</dbReference>
<dbReference type="GO" id="GO:0016651">
    <property type="term" value="F:oxidoreductase activity, acting on NAD(P)H"/>
    <property type="evidence" value="ECO:0007669"/>
    <property type="project" value="TreeGrafter"/>
</dbReference>
<sequence>MTDTKRNTRISQFRFGQPKESLKIEHVTLGALDIDKVRVQIEATNINPSDLLSIYGVGQYKHSHQPPRVPGFEAVGTVVESSHSEFTVGQRVLVATSGTWQKYVDVSPDNLFHLPQHLDNGYACQLYINALTAWILTTEVAKLTQEDVLIINAGSSAIGKIFSQLSQSLGFQTIVVTSQPKRALTTSKHVLDTKNDLVAQIRQLGLPQPTVAFDAIGGSPGTDLIHTLGRQGRFINYGTLSLDFYEPRFFEYAKDHAIDFSTFFLRYWEEAEGKKVRRDKFESMLDHFIESEIQLEVDRYFPLEQIQTAIDLIESKTTRLDGKIILLPA</sequence>
<evidence type="ECO:0000313" key="4">
    <source>
        <dbReference type="EMBL" id="KAB0483196.1"/>
    </source>
</evidence>
<dbReference type="PANTHER" id="PTHR48106">
    <property type="entry name" value="QUINONE OXIDOREDUCTASE PIG3-RELATED"/>
    <property type="match status" value="1"/>
</dbReference>
<dbReference type="Pfam" id="PF13602">
    <property type="entry name" value="ADH_zinc_N_2"/>
    <property type="match status" value="1"/>
</dbReference>
<dbReference type="InterPro" id="IPR013154">
    <property type="entry name" value="ADH-like_N"/>
</dbReference>
<gene>
    <name evidence="4" type="ORF">F7Q91_00055</name>
</gene>
<evidence type="ECO:0000259" key="3">
    <source>
        <dbReference type="SMART" id="SM00829"/>
    </source>
</evidence>
<accession>A0A7V7NXS0</accession>
<dbReference type="SUPFAM" id="SSF50129">
    <property type="entry name" value="GroES-like"/>
    <property type="match status" value="1"/>
</dbReference>
<dbReference type="CDD" id="cd05282">
    <property type="entry name" value="ETR_like"/>
    <property type="match status" value="1"/>
</dbReference>
<dbReference type="Gene3D" id="3.90.180.10">
    <property type="entry name" value="Medium-chain alcohol dehydrogenases, catalytic domain"/>
    <property type="match status" value="1"/>
</dbReference>
<proteinExistence type="predicted"/>
<dbReference type="RefSeq" id="WP_137406253.1">
    <property type="nucleotide sequence ID" value="NZ_AP025466.1"/>
</dbReference>
<dbReference type="GeneID" id="77344369"/>
<dbReference type="Pfam" id="PF08240">
    <property type="entry name" value="ADH_N"/>
    <property type="match status" value="1"/>
</dbReference>
<evidence type="ECO:0000313" key="5">
    <source>
        <dbReference type="Proteomes" id="UP000423756"/>
    </source>
</evidence>
<keyword evidence="1" id="KW-0521">NADP</keyword>
<dbReference type="GO" id="GO:0070402">
    <property type="term" value="F:NADPH binding"/>
    <property type="evidence" value="ECO:0007669"/>
    <property type="project" value="TreeGrafter"/>
</dbReference>
<protein>
    <submittedName>
        <fullName evidence="4">Zinc-dependent alcohol dehydrogenase family protein</fullName>
    </submittedName>
</protein>